<evidence type="ECO:0000256" key="1">
    <source>
        <dbReference type="SAM" id="MobiDB-lite"/>
    </source>
</evidence>
<dbReference type="EMBL" id="JAOB01000074">
    <property type="protein sequence ID" value="EUA19115.1"/>
    <property type="molecule type" value="Genomic_DNA"/>
</dbReference>
<evidence type="ECO:0000313" key="3">
    <source>
        <dbReference type="EMBL" id="EUA19115.1"/>
    </source>
</evidence>
<dbReference type="PATRIC" id="fig|1299334.3.peg.8035"/>
<feature type="compositionally biased region" description="Polar residues" evidence="1">
    <location>
        <begin position="1"/>
        <end position="11"/>
    </location>
</feature>
<proteinExistence type="predicted"/>
<dbReference type="GO" id="GO:0016829">
    <property type="term" value="F:lyase activity"/>
    <property type="evidence" value="ECO:0007669"/>
    <property type="project" value="UniProtKB-KW"/>
</dbReference>
<organism evidence="3">
    <name type="scientific">Mycobacterium xenopi 4042</name>
    <dbReference type="NCBI Taxonomy" id="1299334"/>
    <lineage>
        <taxon>Bacteria</taxon>
        <taxon>Bacillati</taxon>
        <taxon>Actinomycetota</taxon>
        <taxon>Actinomycetes</taxon>
        <taxon>Mycobacteriales</taxon>
        <taxon>Mycobacteriaceae</taxon>
        <taxon>Mycobacterium</taxon>
    </lineage>
</organism>
<dbReference type="AlphaFoldDB" id="X7ZKK8"/>
<feature type="region of interest" description="Disordered" evidence="1">
    <location>
        <begin position="1"/>
        <end position="23"/>
    </location>
</feature>
<protein>
    <submittedName>
        <fullName evidence="3">Aminodeoxychorismate lyase domain protein</fullName>
    </submittedName>
</protein>
<gene>
    <name evidence="3" type="ORF">I553_10208</name>
</gene>
<name>X7ZKK8_MYCXE</name>
<feature type="region of interest" description="Disordered" evidence="1">
    <location>
        <begin position="109"/>
        <end position="177"/>
    </location>
</feature>
<feature type="transmembrane region" description="Helical" evidence="2">
    <location>
        <begin position="39"/>
        <end position="63"/>
    </location>
</feature>
<accession>X7ZKK8</accession>
<reference evidence="3" key="1">
    <citation type="submission" date="2014-01" db="EMBL/GenBank/DDBJ databases">
        <authorList>
            <person name="Brown-Elliot B."/>
            <person name="Wallace R."/>
            <person name="Lenaerts A."/>
            <person name="Ordway D."/>
            <person name="DeGroote M.A."/>
            <person name="Parker T."/>
            <person name="Sizemore C."/>
            <person name="Tallon L.J."/>
            <person name="Sadzewicz L.K."/>
            <person name="Sengamalay N."/>
            <person name="Fraser C.M."/>
            <person name="Hine E."/>
            <person name="Shefchek K.A."/>
            <person name="Das S.P."/>
            <person name="Tettelin H."/>
        </authorList>
    </citation>
    <scope>NUCLEOTIDE SEQUENCE [LARGE SCALE GENOMIC DNA]</scope>
    <source>
        <strain evidence="3">4042</strain>
    </source>
</reference>
<keyword evidence="2" id="KW-0472">Membrane</keyword>
<sequence length="177" mass="19463">MAEGTQRSRAQPTAVGPHRRRRTRAERIRALRHRRRRRFIGGLAVGVLVVVVVAAVFVGSRLWHTVFGPTTTTPAAASVTSSSRSTTAIRPRRSVRRCSTTAWSAPCGLRRRRARQQRDLGDPAGLLPDAHRDPGQVSGAAPRRPHNRVGKLVIPEGRQLDDTTDMKTNAVTPGFSR</sequence>
<evidence type="ECO:0000256" key="2">
    <source>
        <dbReference type="SAM" id="Phobius"/>
    </source>
</evidence>
<keyword evidence="2" id="KW-1133">Transmembrane helix</keyword>
<comment type="caution">
    <text evidence="3">The sequence shown here is derived from an EMBL/GenBank/DDBJ whole genome shotgun (WGS) entry which is preliminary data.</text>
</comment>
<keyword evidence="3" id="KW-0456">Lyase</keyword>
<keyword evidence="2" id="KW-0812">Transmembrane</keyword>